<evidence type="ECO:0000313" key="2">
    <source>
        <dbReference type="EMBL" id="GAA3993861.1"/>
    </source>
</evidence>
<keyword evidence="1" id="KW-1133">Transmembrane helix</keyword>
<reference evidence="3" key="1">
    <citation type="journal article" date="2019" name="Int. J. Syst. Evol. Microbiol.">
        <title>The Global Catalogue of Microorganisms (GCM) 10K type strain sequencing project: providing services to taxonomists for standard genome sequencing and annotation.</title>
        <authorList>
            <consortium name="The Broad Institute Genomics Platform"/>
            <consortium name="The Broad Institute Genome Sequencing Center for Infectious Disease"/>
            <person name="Wu L."/>
            <person name="Ma J."/>
        </authorList>
    </citation>
    <scope>NUCLEOTIDE SEQUENCE [LARGE SCALE GENOMIC DNA]</scope>
    <source>
        <strain evidence="3">JCM 17027</strain>
    </source>
</reference>
<evidence type="ECO:0000256" key="1">
    <source>
        <dbReference type="SAM" id="Phobius"/>
    </source>
</evidence>
<keyword evidence="1" id="KW-0812">Transmembrane</keyword>
<name>A0ABP7R7X1_9ACTN</name>
<dbReference type="RefSeq" id="WP_345595187.1">
    <property type="nucleotide sequence ID" value="NZ_BAABCQ010000103.1"/>
</dbReference>
<feature type="transmembrane region" description="Helical" evidence="1">
    <location>
        <begin position="210"/>
        <end position="231"/>
    </location>
</feature>
<sequence>MATSPPYTTLPHPYPPWWQRSWFRHGALVALLALAGLVILALVREQTGTRGFLVGLGLAVLPVPLLLAAFRWLDRVEPGPWRNLLFCFAWGACAAALMAIVANSFATRWIATATADPAGADTLGATVIAPVVEESAKAAAVLLVFLFRRRHFNGIVDGVVVAGVTATGFAFTENILYLGNAFGTDQLTGDSGLASVTAATFFVRIVMSPFAHPLFTVLTGIGFGVAALSAGRHRLRRALLPLGGLLLAMGTHALWNGSASFGEYGFLAVYATFMVPAFGLLTWLAIWTRQRELVTVRAELPVYVMAGWLAPGEPYALGSMRARRIARQHAHRHSGKEAARAVAQYEAYATSLAFLRQRGRRGGAGADFAVRERQLLDALWHRRDVARPALDHACRATAPPAPVAVPPWGHPYRPYSAYAPYRRP</sequence>
<dbReference type="InterPro" id="IPR026898">
    <property type="entry name" value="PrsW"/>
</dbReference>
<accession>A0ABP7R7X1</accession>
<keyword evidence="2" id="KW-0378">Hydrolase</keyword>
<keyword evidence="2" id="KW-0645">Protease</keyword>
<keyword evidence="3" id="KW-1185">Reference proteome</keyword>
<keyword evidence="1" id="KW-0472">Membrane</keyword>
<feature type="transmembrane region" description="Helical" evidence="1">
    <location>
        <begin position="83"/>
        <end position="102"/>
    </location>
</feature>
<dbReference type="Proteomes" id="UP001500034">
    <property type="component" value="Unassembled WGS sequence"/>
</dbReference>
<feature type="transmembrane region" description="Helical" evidence="1">
    <location>
        <begin position="238"/>
        <end position="255"/>
    </location>
</feature>
<comment type="caution">
    <text evidence="2">The sequence shown here is derived from an EMBL/GenBank/DDBJ whole genome shotgun (WGS) entry which is preliminary data.</text>
</comment>
<dbReference type="GO" id="GO:0008237">
    <property type="term" value="F:metallopeptidase activity"/>
    <property type="evidence" value="ECO:0007669"/>
    <property type="project" value="UniProtKB-KW"/>
</dbReference>
<protein>
    <submittedName>
        <fullName evidence="2">PrsW family intramembrane metalloprotease</fullName>
    </submittedName>
</protein>
<proteinExistence type="predicted"/>
<feature type="transmembrane region" description="Helical" evidence="1">
    <location>
        <begin position="152"/>
        <end position="171"/>
    </location>
</feature>
<feature type="transmembrane region" description="Helical" evidence="1">
    <location>
        <begin position="267"/>
        <end position="287"/>
    </location>
</feature>
<organism evidence="2 3">
    <name type="scientific">Streptomyces marokkonensis</name>
    <dbReference type="NCBI Taxonomy" id="324855"/>
    <lineage>
        <taxon>Bacteria</taxon>
        <taxon>Bacillati</taxon>
        <taxon>Actinomycetota</taxon>
        <taxon>Actinomycetes</taxon>
        <taxon>Kitasatosporales</taxon>
        <taxon>Streptomycetaceae</taxon>
        <taxon>Streptomyces</taxon>
    </lineage>
</organism>
<dbReference type="Pfam" id="PF13367">
    <property type="entry name" value="PrsW-protease"/>
    <property type="match status" value="1"/>
</dbReference>
<gene>
    <name evidence="2" type="ORF">GCM10022384_46840</name>
</gene>
<keyword evidence="2" id="KW-0482">Metalloprotease</keyword>
<evidence type="ECO:0000313" key="3">
    <source>
        <dbReference type="Proteomes" id="UP001500034"/>
    </source>
</evidence>
<dbReference type="EMBL" id="BAABCQ010000103">
    <property type="protein sequence ID" value="GAA3993861.1"/>
    <property type="molecule type" value="Genomic_DNA"/>
</dbReference>
<dbReference type="PANTHER" id="PTHR36844">
    <property type="entry name" value="PROTEASE PRSW"/>
    <property type="match status" value="1"/>
</dbReference>
<feature type="transmembrane region" description="Helical" evidence="1">
    <location>
        <begin position="22"/>
        <end position="43"/>
    </location>
</feature>
<dbReference type="PANTHER" id="PTHR36844:SF1">
    <property type="entry name" value="PROTEASE PRSW"/>
    <property type="match status" value="1"/>
</dbReference>
<feature type="transmembrane region" description="Helical" evidence="1">
    <location>
        <begin position="52"/>
        <end position="71"/>
    </location>
</feature>